<sequence>MAAIETIQQGEAHPSLSHHEQVEVGRELQASLAELINLALLGKHLHWSVVGTNFRSVHLELDDFVATWSLLADLVAERAVAVGYWPDGQAKTLAETGELTEVTVGPTPDREVIQVLTHRLVEAVANCRTRITSVGAHDLASQDVLIKVALALEEQLWMVRAQRDR</sequence>
<dbReference type="InterPro" id="IPR012347">
    <property type="entry name" value="Ferritin-like"/>
</dbReference>
<comment type="similarity">
    <text evidence="1">Belongs to the Dps family.</text>
</comment>
<dbReference type="EMBL" id="CAEZXP010000004">
    <property type="protein sequence ID" value="CAB4702053.1"/>
    <property type="molecule type" value="Genomic_DNA"/>
</dbReference>
<dbReference type="GO" id="GO:0016722">
    <property type="term" value="F:oxidoreductase activity, acting on metal ions"/>
    <property type="evidence" value="ECO:0007669"/>
    <property type="project" value="InterPro"/>
</dbReference>
<evidence type="ECO:0000259" key="3">
    <source>
        <dbReference type="Pfam" id="PF00210"/>
    </source>
</evidence>
<dbReference type="Gene3D" id="1.20.1260.10">
    <property type="match status" value="1"/>
</dbReference>
<dbReference type="GO" id="GO:0008199">
    <property type="term" value="F:ferric iron binding"/>
    <property type="evidence" value="ECO:0007669"/>
    <property type="project" value="InterPro"/>
</dbReference>
<name>A0A6J6PY30_9ZZZZ</name>
<evidence type="ECO:0000256" key="1">
    <source>
        <dbReference type="ARBA" id="ARBA00009497"/>
    </source>
</evidence>
<dbReference type="PRINTS" id="PR01346">
    <property type="entry name" value="HELNAPAPROT"/>
</dbReference>
<dbReference type="PIRSF" id="PIRSF005900">
    <property type="entry name" value="Dps"/>
    <property type="match status" value="1"/>
</dbReference>
<dbReference type="AlphaFoldDB" id="A0A6J6PY30"/>
<evidence type="ECO:0000313" key="4">
    <source>
        <dbReference type="EMBL" id="CAB4702053.1"/>
    </source>
</evidence>
<dbReference type="InterPro" id="IPR009078">
    <property type="entry name" value="Ferritin-like_SF"/>
</dbReference>
<dbReference type="SUPFAM" id="SSF47240">
    <property type="entry name" value="Ferritin-like"/>
    <property type="match status" value="1"/>
</dbReference>
<gene>
    <name evidence="4" type="ORF">UFOPK2399_01426</name>
</gene>
<dbReference type="PANTHER" id="PTHR42932">
    <property type="entry name" value="GENERAL STRESS PROTEIN 20U"/>
    <property type="match status" value="1"/>
</dbReference>
<dbReference type="Pfam" id="PF00210">
    <property type="entry name" value="Ferritin"/>
    <property type="match status" value="1"/>
</dbReference>
<dbReference type="PROSITE" id="PS00818">
    <property type="entry name" value="DPS_1"/>
    <property type="match status" value="1"/>
</dbReference>
<feature type="domain" description="Ferritin/DPS" evidence="3">
    <location>
        <begin position="28"/>
        <end position="163"/>
    </location>
</feature>
<dbReference type="CDD" id="cd01043">
    <property type="entry name" value="DPS"/>
    <property type="match status" value="1"/>
</dbReference>
<evidence type="ECO:0000256" key="2">
    <source>
        <dbReference type="SAM" id="MobiDB-lite"/>
    </source>
</evidence>
<dbReference type="InterPro" id="IPR008331">
    <property type="entry name" value="Ferritin_DPS_dom"/>
</dbReference>
<feature type="region of interest" description="Disordered" evidence="2">
    <location>
        <begin position="1"/>
        <end position="20"/>
    </location>
</feature>
<proteinExistence type="inferred from homology"/>
<organism evidence="4">
    <name type="scientific">freshwater metagenome</name>
    <dbReference type="NCBI Taxonomy" id="449393"/>
    <lineage>
        <taxon>unclassified sequences</taxon>
        <taxon>metagenomes</taxon>
        <taxon>ecological metagenomes</taxon>
    </lineage>
</organism>
<reference evidence="4" key="1">
    <citation type="submission" date="2020-05" db="EMBL/GenBank/DDBJ databases">
        <authorList>
            <person name="Chiriac C."/>
            <person name="Salcher M."/>
            <person name="Ghai R."/>
            <person name="Kavagutti S V."/>
        </authorList>
    </citation>
    <scope>NUCLEOTIDE SEQUENCE</scope>
</reference>
<dbReference type="InterPro" id="IPR023188">
    <property type="entry name" value="DPS_DNA-bd_CS"/>
</dbReference>
<dbReference type="PANTHER" id="PTHR42932:SF2">
    <property type="entry name" value="DNA PROTECTION DURING STARVATION PROTEIN 1"/>
    <property type="match status" value="1"/>
</dbReference>
<protein>
    <submittedName>
        <fullName evidence="4">Unannotated protein</fullName>
    </submittedName>
</protein>
<accession>A0A6J6PY30</accession>
<dbReference type="InterPro" id="IPR002177">
    <property type="entry name" value="DPS_DNA-bd"/>
</dbReference>